<keyword evidence="3" id="KW-1185">Reference proteome</keyword>
<dbReference type="AlphaFoldDB" id="A0AA38NV76"/>
<protein>
    <submittedName>
        <fullName evidence="2">Uncharacterized protein</fullName>
    </submittedName>
</protein>
<keyword evidence="1" id="KW-0732">Signal</keyword>
<evidence type="ECO:0000256" key="1">
    <source>
        <dbReference type="SAM" id="SignalP"/>
    </source>
</evidence>
<organism evidence="2 3">
    <name type="scientific">Lentinula raphanica</name>
    <dbReference type="NCBI Taxonomy" id="153919"/>
    <lineage>
        <taxon>Eukaryota</taxon>
        <taxon>Fungi</taxon>
        <taxon>Dikarya</taxon>
        <taxon>Basidiomycota</taxon>
        <taxon>Agaricomycotina</taxon>
        <taxon>Agaricomycetes</taxon>
        <taxon>Agaricomycetidae</taxon>
        <taxon>Agaricales</taxon>
        <taxon>Marasmiineae</taxon>
        <taxon>Omphalotaceae</taxon>
        <taxon>Lentinula</taxon>
    </lineage>
</organism>
<dbReference type="Proteomes" id="UP001163846">
    <property type="component" value="Unassembled WGS sequence"/>
</dbReference>
<feature type="chain" id="PRO_5041418425" evidence="1">
    <location>
        <begin position="22"/>
        <end position="161"/>
    </location>
</feature>
<proteinExistence type="predicted"/>
<comment type="caution">
    <text evidence="2">The sequence shown here is derived from an EMBL/GenBank/DDBJ whole genome shotgun (WGS) entry which is preliminary data.</text>
</comment>
<sequence length="161" mass="18180">MHFIHALLKVGLLVFLPLVCTSPINPEPNQLGWHVKLPKEWFNNEGAELAIQKFWYDEGTRPGATKHSMRWIFSEISVEEAAKLPWPNGKPTGVHGNYDNIVRYYAEAIGPHGGQDTIERHGWVLMPKPRGTPTTRHLHSGAWCSCSHCSCSYSQYPAPYS</sequence>
<feature type="non-terminal residue" evidence="2">
    <location>
        <position position="161"/>
    </location>
</feature>
<accession>A0AA38NV76</accession>
<reference evidence="2" key="1">
    <citation type="submission" date="2022-08" db="EMBL/GenBank/DDBJ databases">
        <authorList>
            <consortium name="DOE Joint Genome Institute"/>
            <person name="Min B."/>
            <person name="Riley R."/>
            <person name="Sierra-Patev S."/>
            <person name="Naranjo-Ortiz M."/>
            <person name="Looney B."/>
            <person name="Konkel Z."/>
            <person name="Slot J.C."/>
            <person name="Sakamoto Y."/>
            <person name="Steenwyk J.L."/>
            <person name="Rokas A."/>
            <person name="Carro J."/>
            <person name="Camarero S."/>
            <person name="Ferreira P."/>
            <person name="Molpeceres G."/>
            <person name="Ruiz-Duenas F.J."/>
            <person name="Serrano A."/>
            <person name="Henrissat B."/>
            <person name="Drula E."/>
            <person name="Hughes K.W."/>
            <person name="Mata J.L."/>
            <person name="Ishikawa N.K."/>
            <person name="Vargas-Isla R."/>
            <person name="Ushijima S."/>
            <person name="Smith C.A."/>
            <person name="Ahrendt S."/>
            <person name="Andreopoulos W."/>
            <person name="He G."/>
            <person name="Labutti K."/>
            <person name="Lipzen A."/>
            <person name="Ng V."/>
            <person name="Sandor L."/>
            <person name="Barry K."/>
            <person name="Martinez A.T."/>
            <person name="Xiao Y."/>
            <person name="Gibbons J.G."/>
            <person name="Terashima K."/>
            <person name="Hibbett D.S."/>
            <person name="Grigoriev I.V."/>
        </authorList>
    </citation>
    <scope>NUCLEOTIDE SEQUENCE</scope>
    <source>
        <strain evidence="2">TFB9207</strain>
    </source>
</reference>
<evidence type="ECO:0000313" key="2">
    <source>
        <dbReference type="EMBL" id="KAJ3831234.1"/>
    </source>
</evidence>
<dbReference type="EMBL" id="MU807662">
    <property type="protein sequence ID" value="KAJ3831234.1"/>
    <property type="molecule type" value="Genomic_DNA"/>
</dbReference>
<name>A0AA38NV76_9AGAR</name>
<feature type="signal peptide" evidence="1">
    <location>
        <begin position="1"/>
        <end position="21"/>
    </location>
</feature>
<gene>
    <name evidence="2" type="ORF">F5878DRAFT_636370</name>
</gene>
<evidence type="ECO:0000313" key="3">
    <source>
        <dbReference type="Proteomes" id="UP001163846"/>
    </source>
</evidence>